<dbReference type="EMBL" id="BPRE01000012">
    <property type="protein sequence ID" value="GJE77112.1"/>
    <property type="molecule type" value="Genomic_DNA"/>
</dbReference>
<comment type="caution">
    <text evidence="4">The sequence shown here is derived from an EMBL/GenBank/DDBJ whole genome shotgun (WGS) entry which is preliminary data.</text>
</comment>
<dbReference type="RefSeq" id="WP_137830829.1">
    <property type="nucleotide sequence ID" value="NZ_BPRE01000012.1"/>
</dbReference>
<accession>A0ABQ4UY22</accession>
<evidence type="ECO:0000256" key="2">
    <source>
        <dbReference type="SAM" id="Coils"/>
    </source>
</evidence>
<keyword evidence="2" id="KW-0175">Coiled coil</keyword>
<proteinExistence type="predicted"/>
<dbReference type="SUPFAM" id="SSF53335">
    <property type="entry name" value="S-adenosyl-L-methionine-dependent methyltransferases"/>
    <property type="match status" value="1"/>
</dbReference>
<dbReference type="Proteomes" id="UP001055093">
    <property type="component" value="Unassembled WGS sequence"/>
</dbReference>
<dbReference type="PROSITE" id="PS01131">
    <property type="entry name" value="RRNA_A_DIMETH"/>
    <property type="match status" value="1"/>
</dbReference>
<evidence type="ECO:0000313" key="4">
    <source>
        <dbReference type="EMBL" id="GJE77112.1"/>
    </source>
</evidence>
<protein>
    <recommendedName>
        <fullName evidence="6">Glycosyltransferase, GT2 family</fullName>
    </recommendedName>
</protein>
<reference evidence="4" key="2">
    <citation type="submission" date="2021-08" db="EMBL/GenBank/DDBJ databases">
        <authorList>
            <person name="Tani A."/>
            <person name="Ola A."/>
            <person name="Ogura Y."/>
            <person name="Katsura K."/>
            <person name="Hayashi T."/>
        </authorList>
    </citation>
    <scope>NUCLEOTIDE SEQUENCE</scope>
    <source>
        <strain evidence="4">DSM 14458</strain>
    </source>
</reference>
<dbReference type="Gene3D" id="3.90.550.10">
    <property type="entry name" value="Spore Coat Polysaccharide Biosynthesis Protein SpsA, Chain A"/>
    <property type="match status" value="2"/>
</dbReference>
<dbReference type="Pfam" id="PF13489">
    <property type="entry name" value="Methyltransf_23"/>
    <property type="match status" value="1"/>
</dbReference>
<dbReference type="PANTHER" id="PTHR43179:SF7">
    <property type="entry name" value="RHAMNOSYLTRANSFERASE WBBL"/>
    <property type="match status" value="1"/>
</dbReference>
<dbReference type="CDD" id="cd04186">
    <property type="entry name" value="GT_2_like_c"/>
    <property type="match status" value="1"/>
</dbReference>
<keyword evidence="5" id="KW-1185">Reference proteome</keyword>
<sequence>MALISDTYRHLQQELHGRFNYGIGGHRWVEGVKLLMDAFVCESILDYGCGRGLLTKGLLAKGIDVVTSEYDPAVAGKDLPPEPADLVVCTDVLEHIEPDCLDDVLSDLARLTKKVLLVNISTRPAVKVLADGRNAHILLMSPDQWLVLLTGRFGVPRWEVGIDEVIAILVPRAGDAGQDARSENGHDAVHKLDAVTHVLSFLKPFDVAAKEAEALQAISLEGDQARPDDKEHVKAGLAGKAAPKNASPPQGSLAGEQRTAQDALRRQATRRKRAAATLLRLRAERMSNRRSEEHHRSVADAAALELAARTADLKGAKDSLDRLQRQLRIAETAASDARSEADRLRSQGDDHLARLAASEIVNESLSAELAKAREMASLVAVPEQDAAEPAEDALAEHPADEPAPVEPVPVAGPRGAWLTLANDTLLGWAIHRDASPVAALVEVEIEDQFTTVVIANHAMGAGLVGPPEAAGCGFEVPLAHLLKGDAPQTIRLRLAETGETLAGTPITVKRGGQGLEIVDDAALLAATVTPTKPPEEPSLNELKAAAKKGDYRVWHRLYGEAAPDMITRRADGAEVNAIRISVIVLGLPDYAAAMERTLASLTAQAYGHFEIVLAGPVPTAFARSPIVVRASDGDLGTLLAQAKGEYATFVMAGDVLAPHALVTGAAFIRANPDAGLVYSDEDHIDAGGIRSDPYFKGGWDPDLAAAQDYFCRAAFVRVAEALDCAGTEAANHFGLYRALLRHRTVYRQPVVRCPFVLYHRAVGATAHDDDEMLTARVVGDLLTMDGSEVCPSVSRIGRSMRRVVFPAPSTSPLVSVVIPTRDGATLLRSCVMGLLHRTRYPAIEVVIVDNGSVEPETFALFDELRQLSRVKIVLFPGPFNYSAINNFGVEQSSGSMIVLMNNDIEISDENWLDAMVAQGVRSDVGAVGAKLLYADGTIQHAGIVLGVGGIASHIFKRMQDGVGGYHHRLTVTQEYSAVTAACMLMRRQVWDEVGGLSLDFPVAFNDVDLCLRIRAAGYRIIWTPQASLYHLESASRGREDNPDKQRRFADDKAKMMQRWRPVIVDDPFFNPNLALTSTACLPAFPPRTDLSWYL</sequence>
<dbReference type="SUPFAM" id="SSF53448">
    <property type="entry name" value="Nucleotide-diphospho-sugar transferases"/>
    <property type="match status" value="2"/>
</dbReference>
<feature type="coiled-coil region" evidence="2">
    <location>
        <begin position="306"/>
        <end position="375"/>
    </location>
</feature>
<feature type="compositionally biased region" description="Basic and acidic residues" evidence="3">
    <location>
        <begin position="223"/>
        <end position="234"/>
    </location>
</feature>
<dbReference type="Pfam" id="PF13641">
    <property type="entry name" value="Glyco_tranf_2_3"/>
    <property type="match status" value="1"/>
</dbReference>
<dbReference type="InterPro" id="IPR029044">
    <property type="entry name" value="Nucleotide-diphossugar_trans"/>
</dbReference>
<dbReference type="Gene3D" id="3.40.50.150">
    <property type="entry name" value="Vaccinia Virus protein VP39"/>
    <property type="match status" value="1"/>
</dbReference>
<reference evidence="4" key="1">
    <citation type="journal article" date="2021" name="Front. Microbiol.">
        <title>Comprehensive Comparative Genomics and Phenotyping of Methylobacterium Species.</title>
        <authorList>
            <person name="Alessa O."/>
            <person name="Ogura Y."/>
            <person name="Fujitani Y."/>
            <person name="Takami H."/>
            <person name="Hayashi T."/>
            <person name="Sahin N."/>
            <person name="Tani A."/>
        </authorList>
    </citation>
    <scope>NUCLEOTIDE SEQUENCE</scope>
    <source>
        <strain evidence="4">DSM 14458</strain>
    </source>
</reference>
<name>A0ABQ4UY22_9HYPH</name>
<evidence type="ECO:0000256" key="1">
    <source>
        <dbReference type="ARBA" id="ARBA00022691"/>
    </source>
</evidence>
<dbReference type="InterPro" id="IPR029063">
    <property type="entry name" value="SAM-dependent_MTases_sf"/>
</dbReference>
<dbReference type="PANTHER" id="PTHR43179">
    <property type="entry name" value="RHAMNOSYLTRANSFERASE WBBL"/>
    <property type="match status" value="1"/>
</dbReference>
<dbReference type="InterPro" id="IPR020596">
    <property type="entry name" value="rRNA_Ade_Mease_Trfase_CS"/>
</dbReference>
<feature type="region of interest" description="Disordered" evidence="3">
    <location>
        <begin position="220"/>
        <end position="271"/>
    </location>
</feature>
<evidence type="ECO:0000256" key="3">
    <source>
        <dbReference type="SAM" id="MobiDB-lite"/>
    </source>
</evidence>
<organism evidence="4 5">
    <name type="scientific">Methylorubrum suomiense</name>
    <dbReference type="NCBI Taxonomy" id="144191"/>
    <lineage>
        <taxon>Bacteria</taxon>
        <taxon>Pseudomonadati</taxon>
        <taxon>Pseudomonadota</taxon>
        <taxon>Alphaproteobacteria</taxon>
        <taxon>Hyphomicrobiales</taxon>
        <taxon>Methylobacteriaceae</taxon>
        <taxon>Methylorubrum</taxon>
    </lineage>
</organism>
<evidence type="ECO:0000313" key="5">
    <source>
        <dbReference type="Proteomes" id="UP001055093"/>
    </source>
</evidence>
<evidence type="ECO:0008006" key="6">
    <source>
        <dbReference type="Google" id="ProtNLM"/>
    </source>
</evidence>
<gene>
    <name evidence="4" type="ORF">BGCPKDLD_3713</name>
</gene>
<keyword evidence="1" id="KW-0949">S-adenosyl-L-methionine</keyword>